<protein>
    <submittedName>
        <fullName evidence="1">Uncharacterized protein</fullName>
    </submittedName>
</protein>
<reference evidence="1" key="1">
    <citation type="submission" date="2015-07" db="EMBL/GenBank/DDBJ databases">
        <title>MeaNS - Measles Nucleotide Surveillance Program.</title>
        <authorList>
            <person name="Tran T."/>
            <person name="Druce J."/>
        </authorList>
    </citation>
    <scope>NUCLEOTIDE SEQUENCE</scope>
    <source>
        <strain evidence="1">UCB-OBI-ISO-001</strain>
        <tissue evidence="1">Gonad</tissue>
    </source>
</reference>
<name>A0A0L8FLR2_OCTBM</name>
<organism evidence="1">
    <name type="scientific">Octopus bimaculoides</name>
    <name type="common">California two-spotted octopus</name>
    <dbReference type="NCBI Taxonomy" id="37653"/>
    <lineage>
        <taxon>Eukaryota</taxon>
        <taxon>Metazoa</taxon>
        <taxon>Spiralia</taxon>
        <taxon>Lophotrochozoa</taxon>
        <taxon>Mollusca</taxon>
        <taxon>Cephalopoda</taxon>
        <taxon>Coleoidea</taxon>
        <taxon>Octopodiformes</taxon>
        <taxon>Octopoda</taxon>
        <taxon>Incirrata</taxon>
        <taxon>Octopodidae</taxon>
        <taxon>Octopus</taxon>
    </lineage>
</organism>
<evidence type="ECO:0000313" key="1">
    <source>
        <dbReference type="EMBL" id="KOF65602.1"/>
    </source>
</evidence>
<gene>
    <name evidence="1" type="ORF">OCBIM_22014893mg</name>
</gene>
<dbReference type="EMBL" id="KQ429131">
    <property type="protein sequence ID" value="KOF65602.1"/>
    <property type="molecule type" value="Genomic_DNA"/>
</dbReference>
<dbReference type="AlphaFoldDB" id="A0A0L8FLR2"/>
<proteinExistence type="predicted"/>
<sequence length="62" mass="7335">MSYKCRQSVPTHESFQATTKGFSKWHKTFETFSFSIYQNVMNMFSIQTRSAYDISPYHGTHM</sequence>
<accession>A0A0L8FLR2</accession>